<dbReference type="EMBL" id="ADMS01000046">
    <property type="protein sequence ID" value="EFF76645.1"/>
    <property type="molecule type" value="Genomic_DNA"/>
</dbReference>
<dbReference type="AlphaFoldDB" id="D4X915"/>
<evidence type="ECO:0000313" key="2">
    <source>
        <dbReference type="Proteomes" id="UP000004510"/>
    </source>
</evidence>
<accession>D4X915</accession>
<reference evidence="2" key="1">
    <citation type="submission" date="2010-03" db="EMBL/GenBank/DDBJ databases">
        <title>Complete sequence of Mobiluncus curtisii ATCC 43063.</title>
        <authorList>
            <person name="Muzny D."/>
            <person name="Qin X."/>
            <person name="Deng J."/>
            <person name="Jiang H."/>
            <person name="Liu Y."/>
            <person name="Qu J."/>
            <person name="Song X.-Z."/>
            <person name="Zhang L."/>
            <person name="Thornton R."/>
            <person name="Coyle M."/>
            <person name="Francisco L."/>
            <person name="Jackson L."/>
            <person name="Javaid M."/>
            <person name="Korchina V."/>
            <person name="Kovar C."/>
            <person name="Mata R."/>
            <person name="Mathew T."/>
            <person name="Ngo R."/>
            <person name="Nguyen L."/>
            <person name="Nguyen N."/>
            <person name="Okwuonu G."/>
            <person name="Ongeri F."/>
            <person name="Pham C."/>
            <person name="Simmons D."/>
            <person name="Wilczek-Boney K."/>
            <person name="Hale W."/>
            <person name="Jakkamsetti A."/>
            <person name="Pham P."/>
            <person name="Ruth R."/>
            <person name="San Lucas F."/>
            <person name="Warren J."/>
            <person name="Zhang J."/>
            <person name="Zhao Z."/>
            <person name="Zhou C."/>
            <person name="Zhu D."/>
            <person name="Lee S."/>
            <person name="Bess C."/>
            <person name="Blankenburg K."/>
            <person name="Forbes L."/>
            <person name="Fu Q."/>
            <person name="Gubbala S."/>
            <person name="Hirani K."/>
            <person name="Jayaseelan J.C."/>
            <person name="Lara F."/>
            <person name="Munidasa M."/>
            <person name="Palculict T."/>
            <person name="Patil S."/>
            <person name="Pu L.-L."/>
            <person name="Saada N."/>
            <person name="Tang L."/>
            <person name="Weissenberger G."/>
            <person name="Zhu Y."/>
            <person name="Hemphill L."/>
            <person name="Shang Y."/>
            <person name="Youmans B."/>
            <person name="Ayvaz T."/>
            <person name="Ross M."/>
            <person name="Santibanez J."/>
            <person name="Aqrawi P."/>
            <person name="Gross S."/>
            <person name="Joshi V."/>
            <person name="Fowler G."/>
            <person name="Nazareth L."/>
            <person name="Reid J."/>
            <person name="Worley K."/>
            <person name="Petrosino J."/>
            <person name="Highlander S."/>
            <person name="Gibbs R."/>
            <person name="Gibbs R."/>
        </authorList>
    </citation>
    <scope>NUCLEOTIDE SEQUENCE [LARGE SCALE GENOMIC DNA]</scope>
    <source>
        <strain evidence="2">ATCC 43553</strain>
    </source>
</reference>
<comment type="caution">
    <text evidence="1">The sequence shown here is derived from an EMBL/GenBank/DDBJ whole genome shotgun (WGS) entry which is preliminary data.</text>
</comment>
<sequence>MINCKVSTRICCNALRFEKGFPALHAVYCRPADNCPFRTAKPM</sequence>
<dbReference type="HOGENOM" id="CLU_3228137_0_0_4"/>
<gene>
    <name evidence="1" type="ORF">HMPREF0004_1962</name>
</gene>
<proteinExistence type="predicted"/>
<name>D4X915_9BURK</name>
<dbReference type="Proteomes" id="UP000004510">
    <property type="component" value="Unassembled WGS sequence"/>
</dbReference>
<organism evidence="1 2">
    <name type="scientific">Achromobacter piechaudii ATCC 43553</name>
    <dbReference type="NCBI Taxonomy" id="742159"/>
    <lineage>
        <taxon>Bacteria</taxon>
        <taxon>Pseudomonadati</taxon>
        <taxon>Pseudomonadota</taxon>
        <taxon>Betaproteobacteria</taxon>
        <taxon>Burkholderiales</taxon>
        <taxon>Alcaligenaceae</taxon>
        <taxon>Achromobacter</taxon>
    </lineage>
</organism>
<protein>
    <submittedName>
        <fullName evidence="1">Uncharacterized protein</fullName>
    </submittedName>
</protein>
<evidence type="ECO:0000313" key="1">
    <source>
        <dbReference type="EMBL" id="EFF76645.1"/>
    </source>
</evidence>